<gene>
    <name evidence="3" type="ORF">GCM10020369_39090</name>
</gene>
<evidence type="ECO:0000313" key="3">
    <source>
        <dbReference type="EMBL" id="GAA3389342.1"/>
    </source>
</evidence>
<sequence length="406" mass="44939">MSKDTSKPDLTWLISVDDHILEPPNVWQDRVPAKHKDRAPRMVPGEHGEVWVYEDKRIPTSGLSAAAGRKKEEFSPKPLSYGDMRPGCYDSAARLDDMNQAGILASLCFPSFPRFCGQIFAEAQDKELALLCVQAYNDWLIEEWCGAAPGRYIPMTLIPLWDPVAAAAEIERCAGKGSRAIAFSENPAPLGLPTIHDPSGYWDPVMSAAHDADLVVCMHAGSSSTMPKISPNAPVLANMAWGPVRASGAMLEWLFSPYLQNLPNLRIALSEGGVGWIPYFLERAEQVLDKQRHWASKAAGVDLYGAMGQSGRQVDLHALDLRTTFREHVYGCFIDDIHAMNSVAEIGEDNVMIETDYPHTDSTWPDSIHLAHERLAHLPESTQYKLLRGNAERVFRFTPAEPPVPA</sequence>
<keyword evidence="4" id="KW-1185">Reference proteome</keyword>
<organism evidence="3 4">
    <name type="scientific">Cryptosporangium minutisporangium</name>
    <dbReference type="NCBI Taxonomy" id="113569"/>
    <lineage>
        <taxon>Bacteria</taxon>
        <taxon>Bacillati</taxon>
        <taxon>Actinomycetota</taxon>
        <taxon>Actinomycetes</taxon>
        <taxon>Cryptosporangiales</taxon>
        <taxon>Cryptosporangiaceae</taxon>
        <taxon>Cryptosporangium</taxon>
    </lineage>
</organism>
<dbReference type="InterPro" id="IPR006680">
    <property type="entry name" value="Amidohydro-rel"/>
</dbReference>
<dbReference type="InterPro" id="IPR032466">
    <property type="entry name" value="Metal_Hydrolase"/>
</dbReference>
<comment type="caution">
    <text evidence="3">The sequence shown here is derived from an EMBL/GenBank/DDBJ whole genome shotgun (WGS) entry which is preliminary data.</text>
</comment>
<dbReference type="Gene3D" id="3.20.20.140">
    <property type="entry name" value="Metal-dependent hydrolases"/>
    <property type="match status" value="1"/>
</dbReference>
<dbReference type="PANTHER" id="PTHR21240">
    <property type="entry name" value="2-AMINO-3-CARBOXYLMUCONATE-6-SEMIALDEHYDE DECARBOXYLASE"/>
    <property type="match status" value="1"/>
</dbReference>
<accession>A0ABP6T1S9</accession>
<dbReference type="EMBL" id="BAAAYN010000024">
    <property type="protein sequence ID" value="GAA3389342.1"/>
    <property type="molecule type" value="Genomic_DNA"/>
</dbReference>
<dbReference type="InterPro" id="IPR032465">
    <property type="entry name" value="ACMSD"/>
</dbReference>
<dbReference type="SUPFAM" id="SSF51556">
    <property type="entry name" value="Metallo-dependent hydrolases"/>
    <property type="match status" value="1"/>
</dbReference>
<reference evidence="4" key="1">
    <citation type="journal article" date="2019" name="Int. J. Syst. Evol. Microbiol.">
        <title>The Global Catalogue of Microorganisms (GCM) 10K type strain sequencing project: providing services to taxonomists for standard genome sequencing and annotation.</title>
        <authorList>
            <consortium name="The Broad Institute Genomics Platform"/>
            <consortium name="The Broad Institute Genome Sequencing Center for Infectious Disease"/>
            <person name="Wu L."/>
            <person name="Ma J."/>
        </authorList>
    </citation>
    <scope>NUCLEOTIDE SEQUENCE [LARGE SCALE GENOMIC DNA]</scope>
    <source>
        <strain evidence="4">JCM 9458</strain>
    </source>
</reference>
<protein>
    <submittedName>
        <fullName evidence="3">Amidohydrolase family protein</fullName>
    </submittedName>
</protein>
<dbReference type="Proteomes" id="UP001501676">
    <property type="component" value="Unassembled WGS sequence"/>
</dbReference>
<evidence type="ECO:0000313" key="4">
    <source>
        <dbReference type="Proteomes" id="UP001501676"/>
    </source>
</evidence>
<evidence type="ECO:0000256" key="1">
    <source>
        <dbReference type="ARBA" id="ARBA00023239"/>
    </source>
</evidence>
<dbReference type="Pfam" id="PF04909">
    <property type="entry name" value="Amidohydro_2"/>
    <property type="match status" value="1"/>
</dbReference>
<dbReference type="RefSeq" id="WP_345729590.1">
    <property type="nucleotide sequence ID" value="NZ_BAAAYN010000024.1"/>
</dbReference>
<proteinExistence type="predicted"/>
<feature type="domain" description="Amidohydrolase-related" evidence="2">
    <location>
        <begin position="52"/>
        <end position="397"/>
    </location>
</feature>
<keyword evidence="1" id="KW-0456">Lyase</keyword>
<dbReference type="PANTHER" id="PTHR21240:SF28">
    <property type="entry name" value="ISO-OROTATE DECARBOXYLASE (EUROFUNG)"/>
    <property type="match status" value="1"/>
</dbReference>
<evidence type="ECO:0000259" key="2">
    <source>
        <dbReference type="Pfam" id="PF04909"/>
    </source>
</evidence>
<name>A0ABP6T1S9_9ACTN</name>